<dbReference type="Gene3D" id="3.90.550.10">
    <property type="entry name" value="Spore Coat Polysaccharide Biosynthesis Protein SpsA, Chain A"/>
    <property type="match status" value="1"/>
</dbReference>
<comment type="similarity">
    <text evidence="5">Belongs to the KdsB family.</text>
</comment>
<dbReference type="CDD" id="cd02517">
    <property type="entry name" value="CMP-KDO-Synthetase"/>
    <property type="match status" value="1"/>
</dbReference>
<comment type="subcellular location">
    <subcellularLocation>
        <location evidence="5">Cytoplasm</location>
    </subcellularLocation>
    <subcellularLocation>
        <location evidence="1">Membrane</location>
    </subcellularLocation>
</comment>
<dbReference type="GO" id="GO:0005829">
    <property type="term" value="C:cytosol"/>
    <property type="evidence" value="ECO:0007669"/>
    <property type="project" value="TreeGrafter"/>
</dbReference>
<dbReference type="RefSeq" id="WP_072150240.1">
    <property type="nucleotide sequence ID" value="NZ_CZVU01000029.1"/>
</dbReference>
<dbReference type="NCBIfam" id="NF009905">
    <property type="entry name" value="PRK13368.1"/>
    <property type="match status" value="1"/>
</dbReference>
<dbReference type="SUPFAM" id="SSF53448">
    <property type="entry name" value="Nucleotide-diphospho-sugar transferases"/>
    <property type="match status" value="1"/>
</dbReference>
<keyword evidence="4 5" id="KW-0448">Lipopolysaccharide biosynthesis</keyword>
<evidence type="ECO:0000256" key="4">
    <source>
        <dbReference type="ARBA" id="ARBA00022985"/>
    </source>
</evidence>
<dbReference type="GO" id="GO:0008690">
    <property type="term" value="F:3-deoxy-manno-octulosonate cytidylyltransferase activity"/>
    <property type="evidence" value="ECO:0007669"/>
    <property type="project" value="UniProtKB-UniRule"/>
</dbReference>
<dbReference type="PANTHER" id="PTHR42866">
    <property type="entry name" value="3-DEOXY-MANNO-OCTULOSONATE CYTIDYLYLTRANSFERASE"/>
    <property type="match status" value="1"/>
</dbReference>
<dbReference type="FunFam" id="3.90.550.10:FF:000011">
    <property type="entry name" value="3-deoxy-manno-octulosonate cytidylyltransferase"/>
    <property type="match status" value="1"/>
</dbReference>
<keyword evidence="5" id="KW-0963">Cytoplasm</keyword>
<dbReference type="HAMAP" id="MF_00057">
    <property type="entry name" value="KdsB"/>
    <property type="match status" value="1"/>
</dbReference>
<dbReference type="InterPro" id="IPR004528">
    <property type="entry name" value="KdsB"/>
</dbReference>
<dbReference type="EMBL" id="CZVU01000029">
    <property type="protein sequence ID" value="CUT00621.1"/>
    <property type="molecule type" value="Genomic_DNA"/>
</dbReference>
<dbReference type="PANTHER" id="PTHR42866:SF2">
    <property type="entry name" value="3-DEOXY-MANNO-OCTULOSONATE CYTIDYLYLTRANSFERASE, MITOCHONDRIAL"/>
    <property type="match status" value="1"/>
</dbReference>
<dbReference type="OrthoDB" id="9815559at2"/>
<evidence type="ECO:0000313" key="6">
    <source>
        <dbReference type="EMBL" id="CUT00621.1"/>
    </source>
</evidence>
<comment type="pathway">
    <text evidence="5">Nucleotide-sugar biosynthesis; CMP-3-deoxy-D-manno-octulosonate biosynthesis; CMP-3-deoxy-D-manno-octulosonate from 3-deoxy-D-manno-octulosonate and CTP: step 1/1.</text>
</comment>
<dbReference type="Pfam" id="PF02348">
    <property type="entry name" value="CTP_transf_3"/>
    <property type="match status" value="1"/>
</dbReference>
<dbReference type="InterPro" id="IPR003329">
    <property type="entry name" value="Cytidylyl_trans"/>
</dbReference>
<reference evidence="6 7" key="1">
    <citation type="submission" date="2015-11" db="EMBL/GenBank/DDBJ databases">
        <authorList>
            <person name="Varghese N."/>
        </authorList>
    </citation>
    <scope>NUCLEOTIDE SEQUENCE [LARGE SCALE GENOMIC DNA]</scope>
    <source>
        <strain evidence="6 7">JGI-24</strain>
    </source>
</reference>
<protein>
    <recommendedName>
        <fullName evidence="5">3-deoxy-manno-octulosonate cytidylyltransferase</fullName>
        <ecNumber evidence="5">2.7.7.38</ecNumber>
    </recommendedName>
    <alternativeName>
        <fullName evidence="5">CMP-2-keto-3-deoxyoctulosonic acid synthase</fullName>
        <shortName evidence="5">CKS</shortName>
        <shortName evidence="5">CMP-KDO synthase</shortName>
    </alternativeName>
</protein>
<proteinExistence type="inferred from homology"/>
<comment type="function">
    <text evidence="5">Activates KDO (a required 8-carbon sugar) for incorporation into bacterial lipopolysaccharide in Gram-negative bacteria.</text>
</comment>
<sequence length="255" mass="28917">MPNIIAVIPARYASTRFPGKPLADILGKPMIRWVYENAMSSKLVNKVFVATDDERIFDIVKNFGGNAIITPKEIQTGTDRIAYAVRDLDADIIVNIQGDEPLISGEMIDSAIEPFLNENDIDISTLAVKINDVENLFNPNVVKVILNKDNFALYFSRSPIPFCRDAQTNEEWLKTGIHYKHIGIYVYRKDSLLKFVDLKRSKLEEAEKLEQLRALENGMKIKVVLIDKDTIGVDTPEDLEKVIRILKQNKLQNNG</sequence>
<dbReference type="GO" id="GO:0033468">
    <property type="term" value="P:CMP-keto-3-deoxy-D-manno-octulosonic acid biosynthetic process"/>
    <property type="evidence" value="ECO:0007669"/>
    <property type="project" value="UniProtKB-UniRule"/>
</dbReference>
<evidence type="ECO:0000313" key="7">
    <source>
        <dbReference type="Proteomes" id="UP000243065"/>
    </source>
</evidence>
<evidence type="ECO:0000256" key="2">
    <source>
        <dbReference type="ARBA" id="ARBA00022679"/>
    </source>
</evidence>
<dbReference type="AlphaFoldDB" id="A0A656D7S4"/>
<name>A0A656D7S4_KRYT1</name>
<dbReference type="InterPro" id="IPR029044">
    <property type="entry name" value="Nucleotide-diphossugar_trans"/>
</dbReference>
<dbReference type="Proteomes" id="UP000243065">
    <property type="component" value="Unassembled WGS sequence"/>
</dbReference>
<comment type="catalytic activity">
    <reaction evidence="5">
        <text>3-deoxy-alpha-D-manno-oct-2-ulosonate + CTP = CMP-3-deoxy-beta-D-manno-octulosonate + diphosphate</text>
        <dbReference type="Rhea" id="RHEA:23448"/>
        <dbReference type="ChEBI" id="CHEBI:33019"/>
        <dbReference type="ChEBI" id="CHEBI:37563"/>
        <dbReference type="ChEBI" id="CHEBI:85986"/>
        <dbReference type="ChEBI" id="CHEBI:85987"/>
        <dbReference type="EC" id="2.7.7.38"/>
    </reaction>
</comment>
<evidence type="ECO:0000256" key="1">
    <source>
        <dbReference type="ARBA" id="ARBA00004370"/>
    </source>
</evidence>
<dbReference type="UniPathway" id="UPA00358">
    <property type="reaction ID" value="UER00476"/>
</dbReference>
<dbReference type="NCBIfam" id="NF003950">
    <property type="entry name" value="PRK05450.1-3"/>
    <property type="match status" value="1"/>
</dbReference>
<evidence type="ECO:0000256" key="3">
    <source>
        <dbReference type="ARBA" id="ARBA00022695"/>
    </source>
</evidence>
<keyword evidence="2 5" id="KW-0808">Transferase</keyword>
<keyword evidence="3 5" id="KW-0548">Nucleotidyltransferase</keyword>
<gene>
    <name evidence="5" type="primary">kdsB</name>
    <name evidence="6" type="ORF">JGI24_00801</name>
</gene>
<dbReference type="GO" id="GO:0016020">
    <property type="term" value="C:membrane"/>
    <property type="evidence" value="ECO:0007669"/>
    <property type="project" value="UniProtKB-SubCell"/>
</dbReference>
<evidence type="ECO:0000256" key="5">
    <source>
        <dbReference type="HAMAP-Rule" id="MF_00057"/>
    </source>
</evidence>
<dbReference type="EC" id="2.7.7.38" evidence="5"/>
<organism evidence="6 7">
    <name type="scientific">Kryptobacter tengchongensis</name>
    <dbReference type="NCBI Taxonomy" id="1643429"/>
    <lineage>
        <taxon>Bacteria</taxon>
        <taxon>Pseudomonadati</taxon>
        <taxon>Candidatus Kryptoniota</taxon>
        <taxon>Candidatus Kryptobacter</taxon>
    </lineage>
</organism>
<dbReference type="GO" id="GO:0009103">
    <property type="term" value="P:lipopolysaccharide biosynthetic process"/>
    <property type="evidence" value="ECO:0007669"/>
    <property type="project" value="UniProtKB-UniRule"/>
</dbReference>
<keyword evidence="7" id="KW-1185">Reference proteome</keyword>
<dbReference type="NCBIfam" id="TIGR00466">
    <property type="entry name" value="kdsB"/>
    <property type="match status" value="1"/>
</dbReference>
<accession>A0A656D7S4</accession>
<dbReference type="NCBIfam" id="NF003952">
    <property type="entry name" value="PRK05450.1-5"/>
    <property type="match status" value="1"/>
</dbReference>